<dbReference type="EMBL" id="JAOAMU010000003">
    <property type="protein sequence ID" value="MCT2562678.1"/>
    <property type="molecule type" value="Genomic_DNA"/>
</dbReference>
<reference evidence="1 2" key="1">
    <citation type="submission" date="2022-09" db="EMBL/GenBank/DDBJ databases">
        <title>Chryseobacterium oleae sp.nov., isolated from the inter-root soil of Pyrola calliantha H. Andr. in Tibet.</title>
        <authorList>
            <person name="Li Z."/>
        </authorList>
    </citation>
    <scope>NUCLEOTIDE SEQUENCE [LARGE SCALE GENOMIC DNA]</scope>
    <source>
        <strain evidence="2">pc1-10</strain>
    </source>
</reference>
<protein>
    <recommendedName>
        <fullName evidence="3">DUF695 domain-containing protein</fullName>
    </recommendedName>
</protein>
<gene>
    <name evidence="1" type="ORF">N0B48_12350</name>
</gene>
<keyword evidence="2" id="KW-1185">Reference proteome</keyword>
<comment type="caution">
    <text evidence="1">The sequence shown here is derived from an EMBL/GenBank/DDBJ whole genome shotgun (WGS) entry which is preliminary data.</text>
</comment>
<evidence type="ECO:0000313" key="1">
    <source>
        <dbReference type="EMBL" id="MCT2562678.1"/>
    </source>
</evidence>
<evidence type="ECO:0000313" key="2">
    <source>
        <dbReference type="Proteomes" id="UP001525566"/>
    </source>
</evidence>
<accession>A0ABT2IV19</accession>
<dbReference type="Proteomes" id="UP001525566">
    <property type="component" value="Unassembled WGS sequence"/>
</dbReference>
<proteinExistence type="predicted"/>
<dbReference type="RefSeq" id="WP_259839093.1">
    <property type="nucleotide sequence ID" value="NZ_JAOAMU010000003.1"/>
</dbReference>
<evidence type="ECO:0008006" key="3">
    <source>
        <dbReference type="Google" id="ProtNLM"/>
    </source>
</evidence>
<name>A0ABT2IV19_9FLAO</name>
<organism evidence="1 2">
    <name type="scientific">Chryseobacterium herbae</name>
    <dbReference type="NCBI Taxonomy" id="2976476"/>
    <lineage>
        <taxon>Bacteria</taxon>
        <taxon>Pseudomonadati</taxon>
        <taxon>Bacteroidota</taxon>
        <taxon>Flavobacteriia</taxon>
        <taxon>Flavobacteriales</taxon>
        <taxon>Weeksellaceae</taxon>
        <taxon>Chryseobacterium group</taxon>
        <taxon>Chryseobacterium</taxon>
    </lineage>
</organism>
<sequence length="142" mass="17001">MEEAVKFSRRILKVDNEPFELWVNKSIMQNNDKGQFSWCWYVELQKFDDTENDEANLQLLMVQILQRIMKVADIKIAGTTLYKNLYEIIFYAKQEDTQKITGECIDIPNDLEDREDRFIKYHSKSDSNWDNLKLYFDVINNS</sequence>